<dbReference type="AlphaFoldDB" id="A0A0G0QRG4"/>
<accession>A0A0G0QRG4</accession>
<evidence type="ECO:0000256" key="1">
    <source>
        <dbReference type="SAM" id="Phobius"/>
    </source>
</evidence>
<evidence type="ECO:0000313" key="3">
    <source>
        <dbReference type="Proteomes" id="UP000034665"/>
    </source>
</evidence>
<reference evidence="2 3" key="1">
    <citation type="journal article" date="2015" name="Nature">
        <title>rRNA introns, odd ribosomes, and small enigmatic genomes across a large radiation of phyla.</title>
        <authorList>
            <person name="Brown C.T."/>
            <person name="Hug L.A."/>
            <person name="Thomas B.C."/>
            <person name="Sharon I."/>
            <person name="Castelle C.J."/>
            <person name="Singh A."/>
            <person name="Wilkins M.J."/>
            <person name="Williams K.H."/>
            <person name="Banfield J.F."/>
        </authorList>
    </citation>
    <scope>NUCLEOTIDE SEQUENCE [LARGE SCALE GENOMIC DNA]</scope>
</reference>
<keyword evidence="1" id="KW-0812">Transmembrane</keyword>
<gene>
    <name evidence="2" type="ORF">UT41_C0001G0519</name>
</gene>
<dbReference type="Proteomes" id="UP000034665">
    <property type="component" value="Unassembled WGS sequence"/>
</dbReference>
<dbReference type="STRING" id="1619013.UT41_C0001G0519"/>
<protein>
    <submittedName>
        <fullName evidence="2">Uncharacterized protein</fullName>
    </submittedName>
</protein>
<keyword evidence="1" id="KW-1133">Transmembrane helix</keyword>
<keyword evidence="1" id="KW-0472">Membrane</keyword>
<feature type="transmembrane region" description="Helical" evidence="1">
    <location>
        <begin position="14"/>
        <end position="34"/>
    </location>
</feature>
<comment type="caution">
    <text evidence="2">The sequence shown here is derived from an EMBL/GenBank/DDBJ whole genome shotgun (WGS) entry which is preliminary data.</text>
</comment>
<evidence type="ECO:0000313" key="2">
    <source>
        <dbReference type="EMBL" id="KKR12975.1"/>
    </source>
</evidence>
<dbReference type="EMBL" id="LBWR01000001">
    <property type="protein sequence ID" value="KKR12975.1"/>
    <property type="molecule type" value="Genomic_DNA"/>
</dbReference>
<name>A0A0G0QRG4_9BACT</name>
<sequence>MNIQWNVVIWYSKFLAVIVGIGIFVLGAYIGSFYQKSRTAMEIAEGLKGKVALTVEKKVEQVYAFNEKGNIKNIASGDVEEDEWVLIYEKPGAPALTKELVFTTSSSCVIDARAEFCNTAAFEQGQRVWVMGSINGEGIINVERLEMAGGAEM</sequence>
<organism evidence="2 3">
    <name type="scientific">Candidatus Wolfebacteria bacterium GW2011_GWC2_39_22</name>
    <dbReference type="NCBI Taxonomy" id="1619013"/>
    <lineage>
        <taxon>Bacteria</taxon>
        <taxon>Candidatus Wolfeibacteriota</taxon>
    </lineage>
</organism>
<proteinExistence type="predicted"/>